<feature type="transmembrane region" description="Helical" evidence="10">
    <location>
        <begin position="63"/>
        <end position="82"/>
    </location>
</feature>
<evidence type="ECO:0000313" key="11">
    <source>
        <dbReference type="EMBL" id="GMH77656.1"/>
    </source>
</evidence>
<accession>A0A9W7AW40</accession>
<protein>
    <submittedName>
        <fullName evidence="11">Uncharacterized protein</fullName>
    </submittedName>
</protein>
<feature type="repeat" description="Solcar" evidence="8">
    <location>
        <begin position="175"/>
        <end position="255"/>
    </location>
</feature>
<evidence type="ECO:0000256" key="8">
    <source>
        <dbReference type="PROSITE-ProRule" id="PRU00282"/>
    </source>
</evidence>
<dbReference type="Gene3D" id="1.50.40.10">
    <property type="entry name" value="Mitochondrial carrier domain"/>
    <property type="match status" value="2"/>
</dbReference>
<keyword evidence="4 8" id="KW-0812">Transmembrane</keyword>
<dbReference type="PROSITE" id="PS50920">
    <property type="entry name" value="SOLCAR"/>
    <property type="match status" value="2"/>
</dbReference>
<dbReference type="EMBL" id="BLQM01000236">
    <property type="protein sequence ID" value="GMH77656.1"/>
    <property type="molecule type" value="Genomic_DNA"/>
</dbReference>
<evidence type="ECO:0000256" key="2">
    <source>
        <dbReference type="ARBA" id="ARBA00006375"/>
    </source>
</evidence>
<dbReference type="SUPFAM" id="SSF103506">
    <property type="entry name" value="Mitochondrial carrier"/>
    <property type="match status" value="1"/>
</dbReference>
<dbReference type="InterPro" id="IPR023395">
    <property type="entry name" value="MCP_dom_sf"/>
</dbReference>
<reference evidence="12" key="1">
    <citation type="journal article" date="2023" name="Commun. Biol.">
        <title>Genome analysis of Parmales, the sister group of diatoms, reveals the evolutionary specialization of diatoms from phago-mixotrophs to photoautotrophs.</title>
        <authorList>
            <person name="Ban H."/>
            <person name="Sato S."/>
            <person name="Yoshikawa S."/>
            <person name="Yamada K."/>
            <person name="Nakamura Y."/>
            <person name="Ichinomiya M."/>
            <person name="Sato N."/>
            <person name="Blanc-Mathieu R."/>
            <person name="Endo H."/>
            <person name="Kuwata A."/>
            <person name="Ogata H."/>
        </authorList>
    </citation>
    <scope>NUCLEOTIDE SEQUENCE [LARGE SCALE GENOMIC DNA]</scope>
</reference>
<feature type="repeat" description="Solcar" evidence="8">
    <location>
        <begin position="1"/>
        <end position="45"/>
    </location>
</feature>
<organism evidence="11 12">
    <name type="scientific">Triparma laevis f. inornata</name>
    <dbReference type="NCBI Taxonomy" id="1714386"/>
    <lineage>
        <taxon>Eukaryota</taxon>
        <taxon>Sar</taxon>
        <taxon>Stramenopiles</taxon>
        <taxon>Ochrophyta</taxon>
        <taxon>Bolidophyceae</taxon>
        <taxon>Parmales</taxon>
        <taxon>Triparmaceae</taxon>
        <taxon>Triparma</taxon>
    </lineage>
</organism>
<evidence type="ECO:0000256" key="6">
    <source>
        <dbReference type="ARBA" id="ARBA00022989"/>
    </source>
</evidence>
<evidence type="ECO:0000256" key="5">
    <source>
        <dbReference type="ARBA" id="ARBA00022737"/>
    </source>
</evidence>
<evidence type="ECO:0000256" key="7">
    <source>
        <dbReference type="ARBA" id="ARBA00023136"/>
    </source>
</evidence>
<dbReference type="AlphaFoldDB" id="A0A9W7AW40"/>
<dbReference type="Proteomes" id="UP001162640">
    <property type="component" value="Unassembled WGS sequence"/>
</dbReference>
<evidence type="ECO:0000256" key="9">
    <source>
        <dbReference type="RuleBase" id="RU000488"/>
    </source>
</evidence>
<evidence type="ECO:0000256" key="1">
    <source>
        <dbReference type="ARBA" id="ARBA00004141"/>
    </source>
</evidence>
<evidence type="ECO:0000256" key="10">
    <source>
        <dbReference type="SAM" id="Phobius"/>
    </source>
</evidence>
<sequence>MLQASSRILKTQGLGGFYKGLGTYVTADGIAGSIKFATYETLKKVLKNNLSDDPKKAEQQERWGMFIAAGAAFIASSVVLVPGELIKQRMQMGQISSDSSAGMGGVCFRDVPYTMLELGLYDNFKVRFNESKTKMLTTNNSNKDPSISSQSLYLKYKTEKSPSSNPSTIELTQFDEILCAAVTGGLTGYFTNPADVVKTKLMTDTSLYTGFFDAGRKQISSQGMSSLFNGGVARVAWLMPFTAIYLPVYEEIKRNLVRIRVKGNTLRVRGGAANGARGICYV</sequence>
<comment type="subcellular location">
    <subcellularLocation>
        <location evidence="1">Membrane</location>
        <topology evidence="1">Multi-pass membrane protein</topology>
    </subcellularLocation>
</comment>
<dbReference type="Pfam" id="PF00153">
    <property type="entry name" value="Mito_carr"/>
    <property type="match status" value="2"/>
</dbReference>
<keyword evidence="3 9" id="KW-0813">Transport</keyword>
<dbReference type="InterPro" id="IPR018108">
    <property type="entry name" value="MCP_transmembrane"/>
</dbReference>
<keyword evidence="5" id="KW-0677">Repeat</keyword>
<comment type="caution">
    <text evidence="11">The sequence shown here is derived from an EMBL/GenBank/DDBJ whole genome shotgun (WGS) entry which is preliminary data.</text>
</comment>
<comment type="similarity">
    <text evidence="2 9">Belongs to the mitochondrial carrier (TC 2.A.29) family.</text>
</comment>
<evidence type="ECO:0000313" key="12">
    <source>
        <dbReference type="Proteomes" id="UP001162640"/>
    </source>
</evidence>
<gene>
    <name evidence="11" type="ORF">TL16_g07486</name>
</gene>
<dbReference type="PANTHER" id="PTHR45667">
    <property type="entry name" value="S-ADENOSYLMETHIONINE MITOCHONDRIAL CARRIER PROTEIN"/>
    <property type="match status" value="1"/>
</dbReference>
<proteinExistence type="inferred from homology"/>
<evidence type="ECO:0000256" key="4">
    <source>
        <dbReference type="ARBA" id="ARBA00022692"/>
    </source>
</evidence>
<keyword evidence="6 10" id="KW-1133">Transmembrane helix</keyword>
<keyword evidence="7 8" id="KW-0472">Membrane</keyword>
<evidence type="ECO:0000256" key="3">
    <source>
        <dbReference type="ARBA" id="ARBA00022448"/>
    </source>
</evidence>
<dbReference type="GO" id="GO:0016020">
    <property type="term" value="C:membrane"/>
    <property type="evidence" value="ECO:0007669"/>
    <property type="project" value="UniProtKB-SubCell"/>
</dbReference>
<name>A0A9W7AW40_9STRA</name>